<organism evidence="5 6">
    <name type="scientific">Piptocephalis cylindrospora</name>
    <dbReference type="NCBI Taxonomy" id="1907219"/>
    <lineage>
        <taxon>Eukaryota</taxon>
        <taxon>Fungi</taxon>
        <taxon>Fungi incertae sedis</taxon>
        <taxon>Zoopagomycota</taxon>
        <taxon>Zoopagomycotina</taxon>
        <taxon>Zoopagomycetes</taxon>
        <taxon>Zoopagales</taxon>
        <taxon>Piptocephalidaceae</taxon>
        <taxon>Piptocephalis</taxon>
    </lineage>
</organism>
<evidence type="ECO:0000313" key="5">
    <source>
        <dbReference type="EMBL" id="RKP11359.1"/>
    </source>
</evidence>
<gene>
    <name evidence="5" type="ORF">BJ684DRAFT_22083</name>
</gene>
<dbReference type="InterPro" id="IPR020904">
    <property type="entry name" value="Sc_DH/Rdtase_CS"/>
</dbReference>
<dbReference type="Gene3D" id="3.40.50.720">
    <property type="entry name" value="NAD(P)-binding Rossmann-like Domain"/>
    <property type="match status" value="1"/>
</dbReference>
<dbReference type="GO" id="GO:0070402">
    <property type="term" value="F:NADPH binding"/>
    <property type="evidence" value="ECO:0007669"/>
    <property type="project" value="TreeGrafter"/>
</dbReference>
<accession>A0A4V1IXK3</accession>
<dbReference type="EMBL" id="KZ988976">
    <property type="protein sequence ID" value="RKP11359.1"/>
    <property type="molecule type" value="Genomic_DNA"/>
</dbReference>
<evidence type="ECO:0000256" key="3">
    <source>
        <dbReference type="ARBA" id="ARBA00022857"/>
    </source>
</evidence>
<evidence type="ECO:0000256" key="2">
    <source>
        <dbReference type="ARBA" id="ARBA00011738"/>
    </source>
</evidence>
<evidence type="ECO:0000256" key="4">
    <source>
        <dbReference type="ARBA" id="ARBA00023002"/>
    </source>
</evidence>
<name>A0A4V1IXK3_9FUNG</name>
<keyword evidence="3" id="KW-0521">NADP</keyword>
<dbReference type="PANTHER" id="PTHR15104">
    <property type="entry name" value="DIHYDROPTERIDINE REDUCTASE"/>
    <property type="match status" value="1"/>
</dbReference>
<comment type="subunit">
    <text evidence="2">Homodimer.</text>
</comment>
<dbReference type="OrthoDB" id="1204at2759"/>
<dbReference type="SUPFAM" id="SSF51735">
    <property type="entry name" value="NAD(P)-binding Rossmann-fold domains"/>
    <property type="match status" value="1"/>
</dbReference>
<protein>
    <submittedName>
        <fullName evidence="5">Uncharacterized protein</fullName>
    </submittedName>
</protein>
<evidence type="ECO:0000256" key="1">
    <source>
        <dbReference type="ARBA" id="ARBA00006484"/>
    </source>
</evidence>
<evidence type="ECO:0000313" key="6">
    <source>
        <dbReference type="Proteomes" id="UP000267251"/>
    </source>
</evidence>
<dbReference type="GO" id="GO:0004155">
    <property type="term" value="F:6,7-dihydropteridine reductase activity"/>
    <property type="evidence" value="ECO:0007669"/>
    <property type="project" value="TreeGrafter"/>
</dbReference>
<reference evidence="6" key="1">
    <citation type="journal article" date="2018" name="Nat. Microbiol.">
        <title>Leveraging single-cell genomics to expand the fungal tree of life.</title>
        <authorList>
            <person name="Ahrendt S.R."/>
            <person name="Quandt C.A."/>
            <person name="Ciobanu D."/>
            <person name="Clum A."/>
            <person name="Salamov A."/>
            <person name="Andreopoulos B."/>
            <person name="Cheng J.F."/>
            <person name="Woyke T."/>
            <person name="Pelin A."/>
            <person name="Henrissat B."/>
            <person name="Reynolds N.K."/>
            <person name="Benny G.L."/>
            <person name="Smith M.E."/>
            <person name="James T.Y."/>
            <person name="Grigoriev I.V."/>
        </authorList>
    </citation>
    <scope>NUCLEOTIDE SEQUENCE [LARGE SCALE GENOMIC DNA]</scope>
</reference>
<dbReference type="GO" id="GO:0006729">
    <property type="term" value="P:tetrahydrobiopterin biosynthetic process"/>
    <property type="evidence" value="ECO:0007669"/>
    <property type="project" value="TreeGrafter"/>
</dbReference>
<sequence>MTGAFAALEGTPGMVGYGIAKAAVHQLTQSLQAPGSGLPDGTTVTTILPTTLDTPGNRAGMPQADTTGWTPLDVVADQVMGWVKTPQGRMGGLVRVETVDSTKGAQGTHFTSV</sequence>
<dbReference type="PANTHER" id="PTHR15104:SF0">
    <property type="entry name" value="DIHYDROPTERIDINE REDUCTASE"/>
    <property type="match status" value="1"/>
</dbReference>
<comment type="similarity">
    <text evidence="1">Belongs to the short-chain dehydrogenases/reductases (SDR) family.</text>
</comment>
<dbReference type="InterPro" id="IPR036291">
    <property type="entry name" value="NAD(P)-bd_dom_sf"/>
</dbReference>
<keyword evidence="4" id="KW-0560">Oxidoreductase</keyword>
<dbReference type="GO" id="GO:0006559">
    <property type="term" value="P:L-phenylalanine catabolic process"/>
    <property type="evidence" value="ECO:0007669"/>
    <property type="project" value="TreeGrafter"/>
</dbReference>
<keyword evidence="6" id="KW-1185">Reference proteome</keyword>
<dbReference type="GO" id="GO:0070404">
    <property type="term" value="F:NADH binding"/>
    <property type="evidence" value="ECO:0007669"/>
    <property type="project" value="TreeGrafter"/>
</dbReference>
<dbReference type="PROSITE" id="PS00061">
    <property type="entry name" value="ADH_SHORT"/>
    <property type="match status" value="1"/>
</dbReference>
<dbReference type="AlphaFoldDB" id="A0A4V1IXK3"/>
<dbReference type="Proteomes" id="UP000267251">
    <property type="component" value="Unassembled WGS sequence"/>
</dbReference>
<proteinExistence type="inferred from homology"/>
<dbReference type="GO" id="GO:0005737">
    <property type="term" value="C:cytoplasm"/>
    <property type="evidence" value="ECO:0007669"/>
    <property type="project" value="TreeGrafter"/>
</dbReference>